<proteinExistence type="predicted"/>
<dbReference type="EMBL" id="UINC01167895">
    <property type="protein sequence ID" value="SVD70642.1"/>
    <property type="molecule type" value="Genomic_DNA"/>
</dbReference>
<accession>A0A382XHR6</accession>
<gene>
    <name evidence="1" type="ORF">METZ01_LOCUS423496</name>
</gene>
<feature type="non-terminal residue" evidence="1">
    <location>
        <position position="226"/>
    </location>
</feature>
<evidence type="ECO:0000313" key="1">
    <source>
        <dbReference type="EMBL" id="SVD70642.1"/>
    </source>
</evidence>
<organism evidence="1">
    <name type="scientific">marine metagenome</name>
    <dbReference type="NCBI Taxonomy" id="408172"/>
    <lineage>
        <taxon>unclassified sequences</taxon>
        <taxon>metagenomes</taxon>
        <taxon>ecological metagenomes</taxon>
    </lineage>
</organism>
<reference evidence="1" key="1">
    <citation type="submission" date="2018-05" db="EMBL/GenBank/DDBJ databases">
        <authorList>
            <person name="Lanie J.A."/>
            <person name="Ng W.-L."/>
            <person name="Kazmierczak K.M."/>
            <person name="Andrzejewski T.M."/>
            <person name="Davidsen T.M."/>
            <person name="Wayne K.J."/>
            <person name="Tettelin H."/>
            <person name="Glass J.I."/>
            <person name="Rusch D."/>
            <person name="Podicherti R."/>
            <person name="Tsui H.-C.T."/>
            <person name="Winkler M.E."/>
        </authorList>
    </citation>
    <scope>NUCLEOTIDE SEQUENCE</scope>
</reference>
<dbReference type="AlphaFoldDB" id="A0A382XHR6"/>
<protein>
    <submittedName>
        <fullName evidence="1">Uncharacterized protein</fullName>
    </submittedName>
</protein>
<sequence length="226" mass="22778">MKNILKRLLIMGQVAMLTVLVGLSSTAQAVAPANSILQIEVTVTIGGEALDQEEGPVAGVKVDLIPSEPSVSGMGEAVFEGESATITYIITTTANGEDIYTLTPELGEIEGVAGTSSPLAISQSTVALGATAVLSVEGDEVTVPFDGAEDNSINGIVPGENVVIGGQALTVVGITDTEATSKIQLSGSMNPAPAQGTLVAEFRSVTVTIDNVGSLEEAATPGSIPV</sequence>
<name>A0A382XHR6_9ZZZZ</name>